<evidence type="ECO:0000256" key="1">
    <source>
        <dbReference type="ARBA" id="ARBA00004123"/>
    </source>
</evidence>
<dbReference type="GO" id="GO:0032040">
    <property type="term" value="C:small-subunit processome"/>
    <property type="evidence" value="ECO:0007669"/>
    <property type="project" value="TreeGrafter"/>
</dbReference>
<keyword evidence="3" id="KW-0677">Repeat</keyword>
<dbReference type="SUPFAM" id="SSF50978">
    <property type="entry name" value="WD40 repeat-like"/>
    <property type="match status" value="1"/>
</dbReference>
<gene>
    <name evidence="7" type="ORF">PPACK8108_LOCUS11178</name>
</gene>
<dbReference type="InterPro" id="IPR001680">
    <property type="entry name" value="WD40_rpt"/>
</dbReference>
<feature type="region of interest" description="Disordered" evidence="6">
    <location>
        <begin position="243"/>
        <end position="272"/>
    </location>
</feature>
<dbReference type="AlphaFoldDB" id="A0AAV0B2V6"/>
<keyword evidence="4" id="KW-0539">Nucleus</keyword>
<comment type="caution">
    <text evidence="7">The sequence shown here is derived from an EMBL/GenBank/DDBJ whole genome shotgun (WGS) entry which is preliminary data.</text>
</comment>
<evidence type="ECO:0000256" key="3">
    <source>
        <dbReference type="ARBA" id="ARBA00022737"/>
    </source>
</evidence>
<feature type="compositionally biased region" description="Basic residues" evidence="6">
    <location>
        <begin position="17"/>
        <end position="27"/>
    </location>
</feature>
<proteinExistence type="predicted"/>
<evidence type="ECO:0000256" key="6">
    <source>
        <dbReference type="SAM" id="MobiDB-lite"/>
    </source>
</evidence>
<protein>
    <submittedName>
        <fullName evidence="7">WD40-repeat-containing domain protein</fullName>
    </submittedName>
</protein>
<dbReference type="FunFam" id="2.130.10.10:FF:000899">
    <property type="entry name" value="Chromosome 15, whole genome shotgun sequence"/>
    <property type="match status" value="1"/>
</dbReference>
<evidence type="ECO:0000313" key="8">
    <source>
        <dbReference type="Proteomes" id="UP001153365"/>
    </source>
</evidence>
<feature type="repeat" description="WD" evidence="5">
    <location>
        <begin position="317"/>
        <end position="358"/>
    </location>
</feature>
<feature type="compositionally biased region" description="Polar residues" evidence="6">
    <location>
        <begin position="258"/>
        <end position="270"/>
    </location>
</feature>
<evidence type="ECO:0000256" key="2">
    <source>
        <dbReference type="ARBA" id="ARBA00022574"/>
    </source>
</evidence>
<accession>A0AAV0B2V6</accession>
<dbReference type="SMART" id="SM00320">
    <property type="entry name" value="WD40"/>
    <property type="match status" value="6"/>
</dbReference>
<dbReference type="InterPro" id="IPR039241">
    <property type="entry name" value="Rrp9-like"/>
</dbReference>
<dbReference type="Pfam" id="PF00400">
    <property type="entry name" value="WD40"/>
    <property type="match status" value="4"/>
</dbReference>
<feature type="repeat" description="WD" evidence="5">
    <location>
        <begin position="273"/>
        <end position="306"/>
    </location>
</feature>
<dbReference type="PROSITE" id="PS00678">
    <property type="entry name" value="WD_REPEATS_1"/>
    <property type="match status" value="1"/>
</dbReference>
<dbReference type="PANTHER" id="PTHR19865:SF0">
    <property type="entry name" value="U3 SMALL NUCLEOLAR RNA-INTERACTING PROTEIN 2"/>
    <property type="match status" value="1"/>
</dbReference>
<dbReference type="InterPro" id="IPR019775">
    <property type="entry name" value="WD40_repeat_CS"/>
</dbReference>
<reference evidence="7" key="1">
    <citation type="submission" date="2022-06" db="EMBL/GenBank/DDBJ databases">
        <authorList>
            <consortium name="SYNGENTA / RWTH Aachen University"/>
        </authorList>
    </citation>
    <scope>NUCLEOTIDE SEQUENCE</scope>
</reference>
<evidence type="ECO:0000256" key="4">
    <source>
        <dbReference type="ARBA" id="ARBA00023242"/>
    </source>
</evidence>
<organism evidence="7 8">
    <name type="scientific">Phakopsora pachyrhizi</name>
    <name type="common">Asian soybean rust disease fungus</name>
    <dbReference type="NCBI Taxonomy" id="170000"/>
    <lineage>
        <taxon>Eukaryota</taxon>
        <taxon>Fungi</taxon>
        <taxon>Dikarya</taxon>
        <taxon>Basidiomycota</taxon>
        <taxon>Pucciniomycotina</taxon>
        <taxon>Pucciniomycetes</taxon>
        <taxon>Pucciniales</taxon>
        <taxon>Phakopsoraceae</taxon>
        <taxon>Phakopsora</taxon>
    </lineage>
</organism>
<keyword evidence="2 5" id="KW-0853">WD repeat</keyword>
<feature type="compositionally biased region" description="Acidic residues" evidence="6">
    <location>
        <begin position="63"/>
        <end position="98"/>
    </location>
</feature>
<sequence length="629" mass="71149">MASRDPFFKSVDEKTNTRKRQRPSRQKKTNDLANGKKKSKKKDKDQSTNRSLKGKEKLRSKEDEDEEIEVGSGDDDGLSDELEDGVGVESDDEQDYQDETPAQKRLRLAQVYVEELKQSQMREEGTFDAAEIDKEIIASRLQRDVLESTGKIYKFVGSQLKARVCDSKSLFICFKTGKNHHRLPITCVKLNKDASNLYVADKQGRIVKYDCREAWEFFKATDRSNELNQSGILRLARIMKNHVPPKSSSQEKFKRKQQSSQHKTLSNATEGEQKGHVGEILTIDITEDEKILASAGKDKLIGVWDLVNDSNEWKVGLRGHKDTIASISFRIGTSTLYSSSFDRMIKVFNLDSLTYSETLFGHQDKIHSISSLKNEVVVSAGGRDRTCRYWKIIDESQLVFRGGGISKVRDLIDGVGFDPDEDRSNVEATKKDDKPFAEGSIDCVCMVDDRLFLSGGDSGSISLWTTSKKKAIFTHSLAHGVERVAVTGTTNEIVCQPRWITSLYCIPYSDTFMSGSWDGSLRIWRLIPKEGSHEIKRFERLSEIDISYSGGFVNSIDAISGSANNWQTNPSKRLHDDREDKSKLNDEECIQKYQNILAIAIGIGQEHRLGRWKKDKTAKNHTILALIDF</sequence>
<comment type="subcellular location">
    <subcellularLocation>
        <location evidence="1">Nucleus</location>
    </subcellularLocation>
</comment>
<evidence type="ECO:0000313" key="7">
    <source>
        <dbReference type="EMBL" id="CAH7676080.1"/>
    </source>
</evidence>
<name>A0AAV0B2V6_PHAPC</name>
<dbReference type="EMBL" id="CALTRL010002582">
    <property type="protein sequence ID" value="CAH7676080.1"/>
    <property type="molecule type" value="Genomic_DNA"/>
</dbReference>
<dbReference type="InterPro" id="IPR015943">
    <property type="entry name" value="WD40/YVTN_repeat-like_dom_sf"/>
</dbReference>
<dbReference type="Proteomes" id="UP001153365">
    <property type="component" value="Unassembled WGS sequence"/>
</dbReference>
<dbReference type="PANTHER" id="PTHR19865">
    <property type="entry name" value="U3 SMALL NUCLEOLAR RNA INTERACTING PROTEIN 2"/>
    <property type="match status" value="1"/>
</dbReference>
<evidence type="ECO:0000256" key="5">
    <source>
        <dbReference type="PROSITE-ProRule" id="PRU00221"/>
    </source>
</evidence>
<feature type="region of interest" description="Disordered" evidence="6">
    <location>
        <begin position="1"/>
        <end position="103"/>
    </location>
</feature>
<dbReference type="PROSITE" id="PS50082">
    <property type="entry name" value="WD_REPEATS_2"/>
    <property type="match status" value="3"/>
</dbReference>
<feature type="compositionally biased region" description="Basic and acidic residues" evidence="6">
    <location>
        <begin position="1"/>
        <end position="16"/>
    </location>
</feature>
<feature type="compositionally biased region" description="Basic and acidic residues" evidence="6">
    <location>
        <begin position="42"/>
        <end position="62"/>
    </location>
</feature>
<dbReference type="GO" id="GO:0034511">
    <property type="term" value="F:U3 snoRNA binding"/>
    <property type="evidence" value="ECO:0007669"/>
    <property type="project" value="InterPro"/>
</dbReference>
<dbReference type="InterPro" id="IPR036322">
    <property type="entry name" value="WD40_repeat_dom_sf"/>
</dbReference>
<dbReference type="PROSITE" id="PS50294">
    <property type="entry name" value="WD_REPEATS_REGION"/>
    <property type="match status" value="1"/>
</dbReference>
<keyword evidence="8" id="KW-1185">Reference proteome</keyword>
<dbReference type="Gene3D" id="2.130.10.10">
    <property type="entry name" value="YVTN repeat-like/Quinoprotein amine dehydrogenase"/>
    <property type="match status" value="1"/>
</dbReference>
<feature type="repeat" description="WD" evidence="5">
    <location>
        <begin position="359"/>
        <end position="392"/>
    </location>
</feature>